<dbReference type="RefSeq" id="WP_267218668.1">
    <property type="nucleotide sequence ID" value="NZ_JAPCWC010000002.1"/>
</dbReference>
<evidence type="ECO:0000259" key="1">
    <source>
        <dbReference type="Pfam" id="PF08670"/>
    </source>
</evidence>
<gene>
    <name evidence="2" type="ORF">ACFFF8_15090</name>
</gene>
<evidence type="ECO:0000313" key="2">
    <source>
        <dbReference type="EMBL" id="MFC0685916.1"/>
    </source>
</evidence>
<sequence>MARKPGPVLLGGRGLQRRNAVYEQAAGKTANAVPAVYREPERAARIALIAGSFERLLGRSLVTGNDPVAALWHAPFAVVAHGTEADPLFFFGNAQALAAFESDLAAFVGMPSRHSAEAPLREERQALLDRVTAHGFIDDYAGVRISAKGRRFRIGPAVVWNLVEGDGTCHGQAATFTL</sequence>
<reference evidence="2 3" key="1">
    <citation type="submission" date="2024-09" db="EMBL/GenBank/DDBJ databases">
        <authorList>
            <person name="Sun Q."/>
            <person name="Mori K."/>
        </authorList>
    </citation>
    <scope>NUCLEOTIDE SEQUENCE [LARGE SCALE GENOMIC DNA]</scope>
    <source>
        <strain evidence="2 3">CICC 11035S</strain>
    </source>
</reference>
<evidence type="ECO:0000313" key="3">
    <source>
        <dbReference type="Proteomes" id="UP001589858"/>
    </source>
</evidence>
<dbReference type="EMBL" id="JBHLTM010000061">
    <property type="protein sequence ID" value="MFC0685916.1"/>
    <property type="molecule type" value="Genomic_DNA"/>
</dbReference>
<feature type="domain" description="MEKHLA" evidence="1">
    <location>
        <begin position="45"/>
        <end position="177"/>
    </location>
</feature>
<proteinExistence type="predicted"/>
<dbReference type="Pfam" id="PF08670">
    <property type="entry name" value="MEKHLA"/>
    <property type="match status" value="1"/>
</dbReference>
<keyword evidence="3" id="KW-1185">Reference proteome</keyword>
<comment type="caution">
    <text evidence="2">The sequence shown here is derived from an EMBL/GenBank/DDBJ whole genome shotgun (WGS) entry which is preliminary data.</text>
</comment>
<protein>
    <submittedName>
        <fullName evidence="2">MEKHLA domain-containing protein</fullName>
    </submittedName>
</protein>
<accession>A0ABV6S9I6</accession>
<organism evidence="2 3">
    <name type="scientific">Novosphingobium clariflavum</name>
    <dbReference type="NCBI Taxonomy" id="2029884"/>
    <lineage>
        <taxon>Bacteria</taxon>
        <taxon>Pseudomonadati</taxon>
        <taxon>Pseudomonadota</taxon>
        <taxon>Alphaproteobacteria</taxon>
        <taxon>Sphingomonadales</taxon>
        <taxon>Sphingomonadaceae</taxon>
        <taxon>Novosphingobium</taxon>
    </lineage>
</organism>
<dbReference type="Proteomes" id="UP001589858">
    <property type="component" value="Unassembled WGS sequence"/>
</dbReference>
<dbReference type="InterPro" id="IPR013978">
    <property type="entry name" value="MEKHLA"/>
</dbReference>
<name>A0ABV6S9I6_9SPHN</name>